<dbReference type="PANTHER" id="PTHR36049:SF3">
    <property type="match status" value="1"/>
</dbReference>
<dbReference type="PANTHER" id="PTHR36049">
    <property type="entry name" value="TRANSMEMBRANE PROTEIN"/>
    <property type="match status" value="1"/>
</dbReference>
<dbReference type="GO" id="GO:0009536">
    <property type="term" value="C:plastid"/>
    <property type="evidence" value="ECO:0007669"/>
    <property type="project" value="UniProtKB-SubCell"/>
</dbReference>
<evidence type="ECO:0000256" key="1">
    <source>
        <dbReference type="ARBA" id="ARBA00004474"/>
    </source>
</evidence>
<keyword evidence="5" id="KW-0472">Membrane</keyword>
<evidence type="ECO:0000256" key="3">
    <source>
        <dbReference type="ARBA" id="ARBA00021584"/>
    </source>
</evidence>
<organism evidence="6 7">
    <name type="scientific">Edaphochlamys debaryana</name>
    <dbReference type="NCBI Taxonomy" id="47281"/>
    <lineage>
        <taxon>Eukaryota</taxon>
        <taxon>Viridiplantae</taxon>
        <taxon>Chlorophyta</taxon>
        <taxon>core chlorophytes</taxon>
        <taxon>Chlorophyceae</taxon>
        <taxon>CS clade</taxon>
        <taxon>Chlamydomonadales</taxon>
        <taxon>Chlamydomonadales incertae sedis</taxon>
        <taxon>Edaphochlamys</taxon>
    </lineage>
</organism>
<keyword evidence="4" id="KW-0934">Plastid</keyword>
<evidence type="ECO:0000256" key="4">
    <source>
        <dbReference type="ARBA" id="ARBA00022640"/>
    </source>
</evidence>
<keyword evidence="7" id="KW-1185">Reference proteome</keyword>
<dbReference type="Proteomes" id="UP000612055">
    <property type="component" value="Unassembled WGS sequence"/>
</dbReference>
<proteinExistence type="inferred from homology"/>
<reference evidence="6" key="1">
    <citation type="journal article" date="2020" name="bioRxiv">
        <title>Comparative genomics of Chlamydomonas.</title>
        <authorList>
            <person name="Craig R.J."/>
            <person name="Hasan A.R."/>
            <person name="Ness R.W."/>
            <person name="Keightley P.D."/>
        </authorList>
    </citation>
    <scope>NUCLEOTIDE SEQUENCE</scope>
    <source>
        <strain evidence="6">CCAP 11/70</strain>
    </source>
</reference>
<evidence type="ECO:0000313" key="7">
    <source>
        <dbReference type="Proteomes" id="UP000612055"/>
    </source>
</evidence>
<feature type="transmembrane region" description="Helical" evidence="5">
    <location>
        <begin position="150"/>
        <end position="169"/>
    </location>
</feature>
<protein>
    <recommendedName>
        <fullName evidence="3">Uncharacterized protein ycf33</fullName>
    </recommendedName>
</protein>
<evidence type="ECO:0000313" key="6">
    <source>
        <dbReference type="EMBL" id="KAG2501345.1"/>
    </source>
</evidence>
<accession>A0A835YEG2</accession>
<dbReference type="EMBL" id="JAEHOE010000002">
    <property type="protein sequence ID" value="KAG2501345.1"/>
    <property type="molecule type" value="Genomic_DNA"/>
</dbReference>
<name>A0A835YEG2_9CHLO</name>
<evidence type="ECO:0000256" key="2">
    <source>
        <dbReference type="ARBA" id="ARBA00010985"/>
    </source>
</evidence>
<dbReference type="AlphaFoldDB" id="A0A835YEG2"/>
<dbReference type="InterPro" id="IPR008470">
    <property type="entry name" value="Uncharacterised_Ycf33"/>
</dbReference>
<keyword evidence="5" id="KW-0812">Transmembrane</keyword>
<dbReference type="Pfam" id="PF05421">
    <property type="entry name" value="DUF751"/>
    <property type="match status" value="1"/>
</dbReference>
<gene>
    <name evidence="6" type="ORF">HYH03_001135</name>
</gene>
<comment type="subcellular location">
    <subcellularLocation>
        <location evidence="1">Plastid</location>
    </subcellularLocation>
</comment>
<evidence type="ECO:0000256" key="5">
    <source>
        <dbReference type="SAM" id="Phobius"/>
    </source>
</evidence>
<sequence length="192" mass="20537">MQTSTTLRAPRPFSVASRRIATRSQLQLARVAAPRAAPSNSGSECSTSGSDGLWWTSLASLDLAKAQPVTTAAILMMGLAATAGAASAADIAEVHAQALPLAEHAQPMYDVAEEFWGNLARYGRYFVTVMLGTGYVMLRPLQAMFKRPVTAIFGILALVGLVYGTRVALELMLGIETYAYDPDTFKIVTGYD</sequence>
<comment type="caution">
    <text evidence="6">The sequence shown here is derived from an EMBL/GenBank/DDBJ whole genome shotgun (WGS) entry which is preliminary data.</text>
</comment>
<comment type="similarity">
    <text evidence="2">Belongs to the ycf33 family.</text>
</comment>
<dbReference type="OrthoDB" id="1900844at2759"/>
<keyword evidence="5" id="KW-1133">Transmembrane helix</keyword>